<protein>
    <recommendedName>
        <fullName evidence="3">F-box domain-containing protein</fullName>
    </recommendedName>
</protein>
<organism evidence="1 2">
    <name type="scientific">Meripilus lineatus</name>
    <dbReference type="NCBI Taxonomy" id="2056292"/>
    <lineage>
        <taxon>Eukaryota</taxon>
        <taxon>Fungi</taxon>
        <taxon>Dikarya</taxon>
        <taxon>Basidiomycota</taxon>
        <taxon>Agaricomycotina</taxon>
        <taxon>Agaricomycetes</taxon>
        <taxon>Polyporales</taxon>
        <taxon>Meripilaceae</taxon>
        <taxon>Meripilus</taxon>
    </lineage>
</organism>
<keyword evidence="2" id="KW-1185">Reference proteome</keyword>
<comment type="caution">
    <text evidence="1">The sequence shown here is derived from an EMBL/GenBank/DDBJ whole genome shotgun (WGS) entry which is preliminary data.</text>
</comment>
<name>A0AAD5V3W8_9APHY</name>
<reference evidence="1" key="1">
    <citation type="submission" date="2022-07" db="EMBL/GenBank/DDBJ databases">
        <title>Genome Sequence of Physisporinus lineatus.</title>
        <authorList>
            <person name="Buettner E."/>
        </authorList>
    </citation>
    <scope>NUCLEOTIDE SEQUENCE</scope>
    <source>
        <strain evidence="1">VT162</strain>
    </source>
</reference>
<dbReference type="Proteomes" id="UP001212997">
    <property type="component" value="Unassembled WGS sequence"/>
</dbReference>
<dbReference type="EMBL" id="JANAWD010000205">
    <property type="protein sequence ID" value="KAJ3484007.1"/>
    <property type="molecule type" value="Genomic_DNA"/>
</dbReference>
<evidence type="ECO:0000313" key="1">
    <source>
        <dbReference type="EMBL" id="KAJ3484007.1"/>
    </source>
</evidence>
<evidence type="ECO:0000313" key="2">
    <source>
        <dbReference type="Proteomes" id="UP001212997"/>
    </source>
</evidence>
<proteinExistence type="predicted"/>
<dbReference type="AlphaFoldDB" id="A0AAD5V3W8"/>
<sequence>MQVDPNTTPSVPIDDADSLILTPSSSRLAPELLAMIMDHFRKDFPTLRTCSVVCASWLPVARYHLFHSIHVECEDESWDHLIGRITNSTPSVTDSIREIHISSRLQARVRRGGPPFGTFSPYLLAYVMDRLDHLHTIVLERVCWDNVMGPEEEDLLSSWPPVQRPLKTLRLVDVTTYRADHSLESHSYSPLREKRIGLLQLFTCIEQLDIQHTDPEVFLHNLAGIPAGMVQDLTLRSCKRPVYLLNSLSRLGALNHLASLSIDVPVSQPEEKTCFEVMLDASPTLRSLYLALLGTPEMNVGEMAARNQLELTERQFPSLLSLGFEVQFGSLAEYFPFVYDWHGHLPLPITDVKRNGLSIWSYIISLSQFGPPPLVKSLTIKHNITISYSHSFRQVIRMDVHQEGYIAKIFESVDWPKVISALNRWRNLEQFCIHLKIRLIGSDLKYGEDRRVEGTLRECLEGLSPSIRLVLRLDPPTRTRLV</sequence>
<accession>A0AAD5V3W8</accession>
<gene>
    <name evidence="1" type="ORF">NLI96_g5932</name>
</gene>
<evidence type="ECO:0008006" key="3">
    <source>
        <dbReference type="Google" id="ProtNLM"/>
    </source>
</evidence>